<evidence type="ECO:0000313" key="2">
    <source>
        <dbReference type="EMBL" id="KAF4628311.1"/>
    </source>
</evidence>
<keyword evidence="3" id="KW-1185">Reference proteome</keyword>
<feature type="region of interest" description="Disordered" evidence="1">
    <location>
        <begin position="1"/>
        <end position="230"/>
    </location>
</feature>
<name>A0A8H4RGK9_9HELO</name>
<sequence length="254" mass="26714">MSGIPVYTQIKPSGVTPQTATPAPQTQDPSRGPFSAEATTTLTSTSTYPSARPGDSAFPAPTGNAAQRYAPVNPTPTTQGESEGPPPPQPGAVPTPLSRSNIPPPPKAGEKYRPQQTGSAQVSSPMPQPYPPQMSVPPPMTAAYGQPTYSTSTSNTPPSAYPVPLPSSDDGAKRSSLEHPPGYHQNVYASELTSEQRRAQEANNASGFGVRDRTGKVGGTESDSMWDTAKKWAQDAGAKIAEAEDSVWRKINKE</sequence>
<proteinExistence type="predicted"/>
<gene>
    <name evidence="2" type="ORF">G7Y89_g9841</name>
</gene>
<accession>A0A8H4RGK9</accession>
<protein>
    <submittedName>
        <fullName evidence="2">Uncharacterized protein</fullName>
    </submittedName>
</protein>
<evidence type="ECO:0000256" key="1">
    <source>
        <dbReference type="SAM" id="MobiDB-lite"/>
    </source>
</evidence>
<dbReference type="Proteomes" id="UP000566819">
    <property type="component" value="Unassembled WGS sequence"/>
</dbReference>
<feature type="compositionally biased region" description="Low complexity" evidence="1">
    <location>
        <begin position="147"/>
        <end position="158"/>
    </location>
</feature>
<dbReference type="AlphaFoldDB" id="A0A8H4RGK9"/>
<dbReference type="EMBL" id="JAAMPI010000829">
    <property type="protein sequence ID" value="KAF4628311.1"/>
    <property type="molecule type" value="Genomic_DNA"/>
</dbReference>
<feature type="compositionally biased region" description="Low complexity" evidence="1">
    <location>
        <begin position="16"/>
        <end position="27"/>
    </location>
</feature>
<feature type="compositionally biased region" description="Pro residues" evidence="1">
    <location>
        <begin position="84"/>
        <end position="93"/>
    </location>
</feature>
<evidence type="ECO:0000313" key="3">
    <source>
        <dbReference type="Proteomes" id="UP000566819"/>
    </source>
</evidence>
<organism evidence="2 3">
    <name type="scientific">Cudoniella acicularis</name>
    <dbReference type="NCBI Taxonomy" id="354080"/>
    <lineage>
        <taxon>Eukaryota</taxon>
        <taxon>Fungi</taxon>
        <taxon>Dikarya</taxon>
        <taxon>Ascomycota</taxon>
        <taxon>Pezizomycotina</taxon>
        <taxon>Leotiomycetes</taxon>
        <taxon>Helotiales</taxon>
        <taxon>Tricladiaceae</taxon>
        <taxon>Cudoniella</taxon>
    </lineage>
</organism>
<dbReference type="OrthoDB" id="5385910at2759"/>
<reference evidence="2 3" key="1">
    <citation type="submission" date="2020-03" db="EMBL/GenBank/DDBJ databases">
        <title>Draft Genome Sequence of Cudoniella acicularis.</title>
        <authorList>
            <person name="Buettner E."/>
            <person name="Kellner H."/>
        </authorList>
    </citation>
    <scope>NUCLEOTIDE SEQUENCE [LARGE SCALE GENOMIC DNA]</scope>
    <source>
        <strain evidence="2 3">DSM 108380</strain>
    </source>
</reference>
<comment type="caution">
    <text evidence="2">The sequence shown here is derived from an EMBL/GenBank/DDBJ whole genome shotgun (WGS) entry which is preliminary data.</text>
</comment>
<feature type="compositionally biased region" description="Pro residues" evidence="1">
    <location>
        <begin position="126"/>
        <end position="140"/>
    </location>
</feature>